<evidence type="ECO:0000256" key="3">
    <source>
        <dbReference type="ARBA" id="ARBA00023002"/>
    </source>
</evidence>
<dbReference type="PANTHER" id="PTHR43498:SF1">
    <property type="entry name" value="COB--COM HETERODISULFIDE REDUCTASE IRON-SULFUR SUBUNIT A"/>
    <property type="match status" value="1"/>
</dbReference>
<accession>A0AA95JAM3</accession>
<keyword evidence="5" id="KW-0411">Iron-sulfur</keyword>
<evidence type="ECO:0000256" key="1">
    <source>
        <dbReference type="ARBA" id="ARBA00022485"/>
    </source>
</evidence>
<evidence type="ECO:0000256" key="6">
    <source>
        <dbReference type="SAM" id="Phobius"/>
    </source>
</evidence>
<evidence type="ECO:0000256" key="5">
    <source>
        <dbReference type="ARBA" id="ARBA00023014"/>
    </source>
</evidence>
<evidence type="ECO:0000313" key="8">
    <source>
        <dbReference type="Proteomes" id="UP001178662"/>
    </source>
</evidence>
<dbReference type="InterPro" id="IPR039650">
    <property type="entry name" value="HdrA-like"/>
</dbReference>
<dbReference type="GO" id="GO:0016491">
    <property type="term" value="F:oxidoreductase activity"/>
    <property type="evidence" value="ECO:0007669"/>
    <property type="project" value="UniProtKB-KW"/>
</dbReference>
<keyword evidence="1" id="KW-0004">4Fe-4S</keyword>
<gene>
    <name evidence="7" type="ORF">P0Y55_00080</name>
</gene>
<organism evidence="7 8">
    <name type="scientific">Candidatus Cohnella colombiensis</name>
    <dbReference type="NCBI Taxonomy" id="3121368"/>
    <lineage>
        <taxon>Bacteria</taxon>
        <taxon>Bacillati</taxon>
        <taxon>Bacillota</taxon>
        <taxon>Bacilli</taxon>
        <taxon>Bacillales</taxon>
        <taxon>Paenibacillaceae</taxon>
        <taxon>Cohnella</taxon>
    </lineage>
</organism>
<evidence type="ECO:0000313" key="7">
    <source>
        <dbReference type="EMBL" id="WEK54518.1"/>
    </source>
</evidence>
<dbReference type="Proteomes" id="UP001178662">
    <property type="component" value="Chromosome"/>
</dbReference>
<dbReference type="EMBL" id="CP119317">
    <property type="protein sequence ID" value="WEK54518.1"/>
    <property type="molecule type" value="Genomic_DNA"/>
</dbReference>
<feature type="transmembrane region" description="Helical" evidence="6">
    <location>
        <begin position="12"/>
        <end position="33"/>
    </location>
</feature>
<protein>
    <submittedName>
        <fullName evidence="7">FAD-dependent oxidoreductase</fullName>
    </submittedName>
</protein>
<keyword evidence="2" id="KW-0479">Metal-binding</keyword>
<proteinExistence type="predicted"/>
<dbReference type="PANTHER" id="PTHR43498">
    <property type="entry name" value="FERREDOXIN:COB-COM HETERODISULFIDE REDUCTASE SUBUNIT A"/>
    <property type="match status" value="1"/>
</dbReference>
<keyword evidence="3" id="KW-0560">Oxidoreductase</keyword>
<reference evidence="7" key="1">
    <citation type="submission" date="2023-03" db="EMBL/GenBank/DDBJ databases">
        <title>Andean soil-derived lignocellulolytic bacterial consortium as a source of novel taxa and putative plastic-active enzymes.</title>
        <authorList>
            <person name="Diaz-Garcia L."/>
            <person name="Chuvochina M."/>
            <person name="Feuerriegel G."/>
            <person name="Bunk B."/>
            <person name="Sproer C."/>
            <person name="Streit W.R."/>
            <person name="Rodriguez L.M."/>
            <person name="Overmann J."/>
            <person name="Jimenez D.J."/>
        </authorList>
    </citation>
    <scope>NUCLEOTIDE SEQUENCE</scope>
    <source>
        <strain evidence="7">MAG 2441</strain>
    </source>
</reference>
<dbReference type="GO" id="GO:0046872">
    <property type="term" value="F:metal ion binding"/>
    <property type="evidence" value="ECO:0007669"/>
    <property type="project" value="UniProtKB-KW"/>
</dbReference>
<dbReference type="InterPro" id="IPR036188">
    <property type="entry name" value="FAD/NAD-bd_sf"/>
</dbReference>
<dbReference type="Gene3D" id="3.50.50.60">
    <property type="entry name" value="FAD/NAD(P)-binding domain"/>
    <property type="match status" value="1"/>
</dbReference>
<keyword evidence="6" id="KW-0812">Transmembrane</keyword>
<keyword evidence="8" id="KW-1185">Reference proteome</keyword>
<dbReference type="GO" id="GO:0051539">
    <property type="term" value="F:4 iron, 4 sulfur cluster binding"/>
    <property type="evidence" value="ECO:0007669"/>
    <property type="project" value="UniProtKB-KW"/>
</dbReference>
<evidence type="ECO:0000256" key="2">
    <source>
        <dbReference type="ARBA" id="ARBA00022723"/>
    </source>
</evidence>
<dbReference type="AlphaFoldDB" id="A0AA95JAM3"/>
<name>A0AA95JAM3_9BACL</name>
<dbReference type="Pfam" id="PF12831">
    <property type="entry name" value="FAD_oxidored"/>
    <property type="match status" value="1"/>
</dbReference>
<dbReference type="SUPFAM" id="SSF51905">
    <property type="entry name" value="FAD/NAD(P)-binding domain"/>
    <property type="match status" value="1"/>
</dbReference>
<keyword evidence="6" id="KW-1133">Transmembrane helix</keyword>
<evidence type="ECO:0000256" key="4">
    <source>
        <dbReference type="ARBA" id="ARBA00023004"/>
    </source>
</evidence>
<keyword evidence="6" id="KW-0472">Membrane</keyword>
<keyword evidence="4" id="KW-0408">Iron</keyword>
<sequence length="638" mass="70681">MHQNKGKRLSWLFRIVLLCLGMLAFAIFITYSMRTERSSYKPVREALEEVQSSTNIKSQYDVIVVGTDPEGVIAAISAARNDLKVLLIETRERDRLGGLMTIGWLNSLDMNISPKRAWFWQSPGQLNRGIFIEWYKEIRGTSFDVVHAANVFHHMVQAEPNIDLLMNVKQAMPIVNNSTVVGMSFDTVAGERQEVAAGTVIDATQDADIAAAAGVPYTVGRGDIGEPDVQMAVTLVIKLNGVTNEAWEALQEDAEGYDSRSIWGYPDARDYESSKPDRVRMRSLNIGREDGDSILINSMQIYGIDPLDPESLAEGLKLGEEEAPRIVAYLQGKYKPFKELNYAGVAPELYVRETRHIEGEYRLTLVDVMDNRDHWDAISYGSYEVDIQSVDAKAAGAIMMNPKQYGVPFRSLVPLKVDGLLVVGRSASFDSLPHGSARVIPLGMATGEAAGAAAKLIKERGITFRELSRSETDIADLRKHLEDQGMDLQMEKFAAPDYTKHKDYAGLLTATSLYITIGGYNNDSWALDKESNSKRFFNALRTLQKRFPDSIQQVKISSSSLGLTSDQPLSAEQSAEIILKVTGNSDASSKTAMQTLVDMGWIRATTVEGFEDLNQLTNGDTFMLIRDLVNNVAGVTYE</sequence>